<organism evidence="1 2">
    <name type="scientific">Sediminispirochaeta smaragdinae (strain DSM 11293 / JCM 15392 / SEBR 4228)</name>
    <name type="common">Spirochaeta smaragdinae</name>
    <dbReference type="NCBI Taxonomy" id="573413"/>
    <lineage>
        <taxon>Bacteria</taxon>
        <taxon>Pseudomonadati</taxon>
        <taxon>Spirochaetota</taxon>
        <taxon>Spirochaetia</taxon>
        <taxon>Spirochaetales</taxon>
        <taxon>Spirochaetaceae</taxon>
        <taxon>Sediminispirochaeta</taxon>
    </lineage>
</organism>
<dbReference type="RefSeq" id="WP_013256451.1">
    <property type="nucleotide sequence ID" value="NC_014364.1"/>
</dbReference>
<proteinExistence type="predicted"/>
<name>E1R923_SEDSS</name>
<dbReference type="OrthoDB" id="9816978at2"/>
<reference evidence="1 2" key="1">
    <citation type="journal article" date="2010" name="Stand. Genomic Sci.">
        <title>Complete genome sequence of Spirochaeta smaragdinae type strain (SEBR 4228).</title>
        <authorList>
            <person name="Mavromatis K."/>
            <person name="Yasawong M."/>
            <person name="Chertkov O."/>
            <person name="Lapidus A."/>
            <person name="Lucas S."/>
            <person name="Nolan M."/>
            <person name="Del Rio T.G."/>
            <person name="Tice H."/>
            <person name="Cheng J.F."/>
            <person name="Pitluck S."/>
            <person name="Liolios K."/>
            <person name="Ivanova N."/>
            <person name="Tapia R."/>
            <person name="Han C."/>
            <person name="Bruce D."/>
            <person name="Goodwin L."/>
            <person name="Pati A."/>
            <person name="Chen A."/>
            <person name="Palaniappan K."/>
            <person name="Land M."/>
            <person name="Hauser L."/>
            <person name="Chang Y.J."/>
            <person name="Jeffries C.D."/>
            <person name="Detter J.C."/>
            <person name="Rohde M."/>
            <person name="Brambilla E."/>
            <person name="Spring S."/>
            <person name="Goker M."/>
            <person name="Sikorski J."/>
            <person name="Woyke T."/>
            <person name="Bristow J."/>
            <person name="Eisen J.A."/>
            <person name="Markowitz V."/>
            <person name="Hugenholtz P."/>
            <person name="Klenk H.P."/>
            <person name="Kyrpides N.C."/>
        </authorList>
    </citation>
    <scope>NUCLEOTIDE SEQUENCE [LARGE SCALE GENOMIC DNA]</scope>
    <source>
        <strain evidence="2">DSM 11293 / JCM 15392 / SEBR 4228</strain>
    </source>
</reference>
<dbReference type="STRING" id="573413.Spirs_3907"/>
<dbReference type="HOGENOM" id="CLU_615246_0_0_12"/>
<protein>
    <submittedName>
        <fullName evidence="1">Uncharacterized protein</fullName>
    </submittedName>
</protein>
<dbReference type="EMBL" id="CP002116">
    <property type="protein sequence ID" value="ADK82992.1"/>
    <property type="molecule type" value="Genomic_DNA"/>
</dbReference>
<dbReference type="KEGG" id="ssm:Spirs_3907"/>
<sequence length="445" mass="49306">MNRLRSIIVLSYIAFLCAGCGDADLFSPFGNEKAESKYIDLSVEAGAVLMPGAVIEIRKKSEWQTLPIPDRMLVTILDRDNRSVGSVEFTQELLDDELPPVTLEESHRGYHLLRYELFDAENQIIESGEIPFFTESYLPEIPFINIVPAASLEPGTYGLLFTNVGENPDFFLRWSLEGEPFAFGLAGDFKDGALLTAPGRDGVYTVLLELFPEPPPENCAGDYPFSSPFYRTMEFYVDSTVSTPGSDQFPNRSYEILFHFYGSLDPASNTLSGEIRRRGTPRPFVRNGTFGYRFAVGDRLEINLKAAEGRSSLVIDHMFEPLEKDADTSVWELSKDGEIVLRAGRDPSSIPYILLPARKKGAQSPERLSAGIAAIPSSIVGWSVSLDGRRLMVSCSIDHHVVKTWDRSSDGFDLAAPLDLSIEGQTPIFLDEFGVHVPVRDGGVQ</sequence>
<evidence type="ECO:0000313" key="1">
    <source>
        <dbReference type="EMBL" id="ADK82992.1"/>
    </source>
</evidence>
<evidence type="ECO:0000313" key="2">
    <source>
        <dbReference type="Proteomes" id="UP000002318"/>
    </source>
</evidence>
<gene>
    <name evidence="1" type="ordered locus">Spirs_3907</name>
</gene>
<keyword evidence="2" id="KW-1185">Reference proteome</keyword>
<dbReference type="AlphaFoldDB" id="E1R923"/>
<accession>E1R923</accession>
<dbReference type="Proteomes" id="UP000002318">
    <property type="component" value="Chromosome"/>
</dbReference>